<comment type="caution">
    <text evidence="3">The sequence shown here is derived from an EMBL/GenBank/DDBJ whole genome shotgun (WGS) entry which is preliminary data.</text>
</comment>
<dbReference type="OrthoDB" id="3671213at2"/>
<protein>
    <submittedName>
        <fullName evidence="3">Uncharacterized protein (TIGR03083 family)</fullName>
    </submittedName>
</protein>
<evidence type="ECO:0000259" key="2">
    <source>
        <dbReference type="Pfam" id="PF11716"/>
    </source>
</evidence>
<dbReference type="GO" id="GO:0005886">
    <property type="term" value="C:plasma membrane"/>
    <property type="evidence" value="ECO:0007669"/>
    <property type="project" value="TreeGrafter"/>
</dbReference>
<dbReference type="InterPro" id="IPR034660">
    <property type="entry name" value="DinB/YfiT-like"/>
</dbReference>
<dbReference type="Pfam" id="PF11716">
    <property type="entry name" value="MDMPI_N"/>
    <property type="match status" value="1"/>
</dbReference>
<keyword evidence="4" id="KW-1185">Reference proteome</keyword>
<dbReference type="AlphaFoldDB" id="A0A3E0I994"/>
<gene>
    <name evidence="3" type="ORF">BCF44_101322</name>
</gene>
<dbReference type="Proteomes" id="UP000256269">
    <property type="component" value="Unassembled WGS sequence"/>
</dbReference>
<dbReference type="RefSeq" id="WP_116172251.1">
    <property type="nucleotide sequence ID" value="NZ_CP144375.1"/>
</dbReference>
<sequence>MHYAELTDAFHAQSTAFRESAIQAGPDIPIATCPDWRMEDLVVHVVGVYDFILRAMEGEQAKFERSSGSWPELLAHLEDVVPTLLQRLRDGDPDQQVWTSRDKPTDLRSMARRLAHETAIHRLDADSAVKDLPTLVYGTEFAADGVDEFVNAMLPAITERRPPTVAGTVLYHAADAGQIWQVQVDIGTPVAPTEPGAAVNADVSVVGTADAVYRSVWGRPSTAVVSGDRSVLAALTPP</sequence>
<accession>A0A3E0I994</accession>
<dbReference type="SUPFAM" id="SSF109854">
    <property type="entry name" value="DinB/YfiT-like putative metalloenzymes"/>
    <property type="match status" value="1"/>
</dbReference>
<evidence type="ECO:0000313" key="3">
    <source>
        <dbReference type="EMBL" id="REH55302.1"/>
    </source>
</evidence>
<dbReference type="InterPro" id="IPR024344">
    <property type="entry name" value="MDMPI_metal-binding"/>
</dbReference>
<dbReference type="GO" id="GO:0046872">
    <property type="term" value="F:metal ion binding"/>
    <property type="evidence" value="ECO:0007669"/>
    <property type="project" value="InterPro"/>
</dbReference>
<organism evidence="3 4">
    <name type="scientific">Kutzneria buriramensis</name>
    <dbReference type="NCBI Taxonomy" id="1045776"/>
    <lineage>
        <taxon>Bacteria</taxon>
        <taxon>Bacillati</taxon>
        <taxon>Actinomycetota</taxon>
        <taxon>Actinomycetes</taxon>
        <taxon>Pseudonocardiales</taxon>
        <taxon>Pseudonocardiaceae</taxon>
        <taxon>Kutzneria</taxon>
    </lineage>
</organism>
<dbReference type="InterPro" id="IPR010872">
    <property type="entry name" value="MDMPI_C-term_domain"/>
</dbReference>
<reference evidence="3 4" key="1">
    <citation type="submission" date="2018-08" db="EMBL/GenBank/DDBJ databases">
        <title>Genomic Encyclopedia of Archaeal and Bacterial Type Strains, Phase II (KMG-II): from individual species to whole genera.</title>
        <authorList>
            <person name="Goeker M."/>
        </authorList>
    </citation>
    <scope>NUCLEOTIDE SEQUENCE [LARGE SCALE GENOMIC DNA]</scope>
    <source>
        <strain evidence="3 4">DSM 45791</strain>
    </source>
</reference>
<proteinExistence type="predicted"/>
<feature type="domain" description="Mycothiol-dependent maleylpyruvate isomerase metal-binding" evidence="2">
    <location>
        <begin position="9"/>
        <end position="125"/>
    </location>
</feature>
<name>A0A3E0I994_9PSEU</name>
<dbReference type="PANTHER" id="PTHR40758:SF1">
    <property type="entry name" value="CONSERVED PROTEIN"/>
    <property type="match status" value="1"/>
</dbReference>
<evidence type="ECO:0000259" key="1">
    <source>
        <dbReference type="Pfam" id="PF07398"/>
    </source>
</evidence>
<feature type="domain" description="MDMPI C-terminal" evidence="1">
    <location>
        <begin position="140"/>
        <end position="233"/>
    </location>
</feature>
<evidence type="ECO:0000313" key="4">
    <source>
        <dbReference type="Proteomes" id="UP000256269"/>
    </source>
</evidence>
<dbReference type="Pfam" id="PF07398">
    <property type="entry name" value="MDMPI_C"/>
    <property type="match status" value="1"/>
</dbReference>
<dbReference type="PANTHER" id="PTHR40758">
    <property type="entry name" value="CONSERVED PROTEIN"/>
    <property type="match status" value="1"/>
</dbReference>
<dbReference type="EMBL" id="QUNO01000001">
    <property type="protein sequence ID" value="REH55302.1"/>
    <property type="molecule type" value="Genomic_DNA"/>
</dbReference>